<keyword evidence="5 6" id="KW-0456">Lyase</keyword>
<evidence type="ECO:0000256" key="1">
    <source>
        <dbReference type="ARBA" id="ARBA00001353"/>
    </source>
</evidence>
<dbReference type="RefSeq" id="WP_380685713.1">
    <property type="nucleotide sequence ID" value="NZ_JBHRSS010000001.1"/>
</dbReference>
<dbReference type="NCBIfam" id="TIGR00526">
    <property type="entry name" value="folB_dom"/>
    <property type="match status" value="1"/>
</dbReference>
<dbReference type="EC" id="4.1.2.25" evidence="6"/>
<dbReference type="EMBL" id="JBHRSS010000001">
    <property type="protein sequence ID" value="MFC3102545.1"/>
    <property type="molecule type" value="Genomic_DNA"/>
</dbReference>
<evidence type="ECO:0000313" key="9">
    <source>
        <dbReference type="Proteomes" id="UP001595462"/>
    </source>
</evidence>
<evidence type="ECO:0000259" key="7">
    <source>
        <dbReference type="SMART" id="SM00905"/>
    </source>
</evidence>
<feature type="domain" description="Dihydroneopterin aldolase/epimerase" evidence="7">
    <location>
        <begin position="4"/>
        <end position="114"/>
    </location>
</feature>
<dbReference type="InterPro" id="IPR043133">
    <property type="entry name" value="GTP-CH-I_C/QueF"/>
</dbReference>
<evidence type="ECO:0000256" key="2">
    <source>
        <dbReference type="ARBA" id="ARBA00005013"/>
    </source>
</evidence>
<dbReference type="SUPFAM" id="SSF55620">
    <property type="entry name" value="Tetrahydrobiopterin biosynthesis enzymes-like"/>
    <property type="match status" value="1"/>
</dbReference>
<comment type="function">
    <text evidence="6">Catalyzes the conversion of 7,8-dihydroneopterin to 6-hydroxymethyl-7,8-dihydropterin.</text>
</comment>
<dbReference type="Proteomes" id="UP001595462">
    <property type="component" value="Unassembled WGS sequence"/>
</dbReference>
<comment type="similarity">
    <text evidence="3 6">Belongs to the DHNA family.</text>
</comment>
<dbReference type="InterPro" id="IPR006156">
    <property type="entry name" value="Dihydroneopterin_aldolase"/>
</dbReference>
<comment type="pathway">
    <text evidence="2 6">Cofactor biosynthesis; tetrahydrofolate biosynthesis; 2-amino-4-hydroxy-6-hydroxymethyl-7,8-dihydropteridine diphosphate from 7,8-dihydroneopterin triphosphate: step 3/4.</text>
</comment>
<evidence type="ECO:0000256" key="4">
    <source>
        <dbReference type="ARBA" id="ARBA00022909"/>
    </source>
</evidence>
<name>A0ABV7EIN8_9GAMM</name>
<dbReference type="SMART" id="SM00905">
    <property type="entry name" value="FolB"/>
    <property type="match status" value="1"/>
</dbReference>
<dbReference type="InterPro" id="IPR006157">
    <property type="entry name" value="FolB_dom"/>
</dbReference>
<gene>
    <name evidence="8" type="primary">folB</name>
    <name evidence="8" type="ORF">ACFOSU_01425</name>
</gene>
<dbReference type="NCBIfam" id="TIGR00525">
    <property type="entry name" value="folB"/>
    <property type="match status" value="1"/>
</dbReference>
<keyword evidence="9" id="KW-1185">Reference proteome</keyword>
<comment type="caution">
    <text evidence="8">The sequence shown here is derived from an EMBL/GenBank/DDBJ whole genome shotgun (WGS) entry which is preliminary data.</text>
</comment>
<keyword evidence="4 6" id="KW-0289">Folate biosynthesis</keyword>
<dbReference type="Pfam" id="PF02152">
    <property type="entry name" value="FolB"/>
    <property type="match status" value="1"/>
</dbReference>
<reference evidence="9" key="1">
    <citation type="journal article" date="2019" name="Int. J. Syst. Evol. Microbiol.">
        <title>The Global Catalogue of Microorganisms (GCM) 10K type strain sequencing project: providing services to taxonomists for standard genome sequencing and annotation.</title>
        <authorList>
            <consortium name="The Broad Institute Genomics Platform"/>
            <consortium name="The Broad Institute Genome Sequencing Center for Infectious Disease"/>
            <person name="Wu L."/>
            <person name="Ma J."/>
        </authorList>
    </citation>
    <scope>NUCLEOTIDE SEQUENCE [LARGE SCALE GENOMIC DNA]</scope>
    <source>
        <strain evidence="9">KCTC 52640</strain>
    </source>
</reference>
<sequence>MDTIFIDQLSVDTVIGVYDWERTIRQRVVIDLEMGFDIRAAAADDDVALTLDYKSVAKRVIAFVEAAEFELVETLSERIAALILDEFDVTTVSLRLNKPCALRGAAGVGIRITRSRAT</sequence>
<evidence type="ECO:0000313" key="8">
    <source>
        <dbReference type="EMBL" id="MFC3102545.1"/>
    </source>
</evidence>
<organism evidence="8 9">
    <name type="scientific">Salinisphaera aquimarina</name>
    <dbReference type="NCBI Taxonomy" id="2094031"/>
    <lineage>
        <taxon>Bacteria</taxon>
        <taxon>Pseudomonadati</taxon>
        <taxon>Pseudomonadota</taxon>
        <taxon>Gammaproteobacteria</taxon>
        <taxon>Salinisphaerales</taxon>
        <taxon>Salinisphaeraceae</taxon>
        <taxon>Salinisphaera</taxon>
    </lineage>
</organism>
<dbReference type="PANTHER" id="PTHR42844:SF1">
    <property type="entry name" value="DIHYDRONEOPTERIN ALDOLASE 1-RELATED"/>
    <property type="match status" value="1"/>
</dbReference>
<evidence type="ECO:0000256" key="6">
    <source>
        <dbReference type="RuleBase" id="RU362079"/>
    </source>
</evidence>
<protein>
    <recommendedName>
        <fullName evidence="6">7,8-dihydroneopterin aldolase</fullName>
        <ecNumber evidence="6">4.1.2.25</ecNumber>
    </recommendedName>
</protein>
<dbReference type="PANTHER" id="PTHR42844">
    <property type="entry name" value="DIHYDRONEOPTERIN ALDOLASE 1-RELATED"/>
    <property type="match status" value="1"/>
</dbReference>
<proteinExistence type="inferred from homology"/>
<evidence type="ECO:0000256" key="3">
    <source>
        <dbReference type="ARBA" id="ARBA00005708"/>
    </source>
</evidence>
<evidence type="ECO:0000256" key="5">
    <source>
        <dbReference type="ARBA" id="ARBA00023239"/>
    </source>
</evidence>
<accession>A0ABV7EIN8</accession>
<dbReference type="Gene3D" id="3.30.1130.10">
    <property type="match status" value="1"/>
</dbReference>
<comment type="catalytic activity">
    <reaction evidence="1 6">
        <text>7,8-dihydroneopterin = 6-hydroxymethyl-7,8-dihydropterin + glycolaldehyde</text>
        <dbReference type="Rhea" id="RHEA:10540"/>
        <dbReference type="ChEBI" id="CHEBI:17001"/>
        <dbReference type="ChEBI" id="CHEBI:17071"/>
        <dbReference type="ChEBI" id="CHEBI:44841"/>
        <dbReference type="EC" id="4.1.2.25"/>
    </reaction>
</comment>
<dbReference type="GO" id="GO:0004150">
    <property type="term" value="F:dihydroneopterin aldolase activity"/>
    <property type="evidence" value="ECO:0007669"/>
    <property type="project" value="UniProtKB-EC"/>
</dbReference>